<evidence type="ECO:0000256" key="1">
    <source>
        <dbReference type="ARBA" id="ARBA00022448"/>
    </source>
</evidence>
<evidence type="ECO:0000256" key="3">
    <source>
        <dbReference type="ARBA" id="ARBA00022840"/>
    </source>
</evidence>
<gene>
    <name evidence="5" type="ORF">E6K78_04065</name>
</gene>
<dbReference type="SMART" id="SM00382">
    <property type="entry name" value="AAA"/>
    <property type="match status" value="1"/>
</dbReference>
<evidence type="ECO:0000256" key="2">
    <source>
        <dbReference type="ARBA" id="ARBA00022741"/>
    </source>
</evidence>
<proteinExistence type="predicted"/>
<dbReference type="PANTHER" id="PTHR42939:SF1">
    <property type="entry name" value="ABC TRANSPORTER ATP-BINDING PROTEIN ALBC-RELATED"/>
    <property type="match status" value="1"/>
</dbReference>
<dbReference type="InterPro" id="IPR051782">
    <property type="entry name" value="ABC_Transporter_VariousFunc"/>
</dbReference>
<evidence type="ECO:0000313" key="5">
    <source>
        <dbReference type="EMBL" id="TMQ67675.1"/>
    </source>
</evidence>
<reference evidence="5 6" key="1">
    <citation type="journal article" date="2019" name="Nat. Microbiol.">
        <title>Mediterranean grassland soil C-N compound turnover is dependent on rainfall and depth, and is mediated by genomically divergent microorganisms.</title>
        <authorList>
            <person name="Diamond S."/>
            <person name="Andeer P.F."/>
            <person name="Li Z."/>
            <person name="Crits-Christoph A."/>
            <person name="Burstein D."/>
            <person name="Anantharaman K."/>
            <person name="Lane K.R."/>
            <person name="Thomas B.C."/>
            <person name="Pan C."/>
            <person name="Northen T.R."/>
            <person name="Banfield J.F."/>
        </authorList>
    </citation>
    <scope>NUCLEOTIDE SEQUENCE [LARGE SCALE GENOMIC DNA]</scope>
    <source>
        <strain evidence="5">WS_8</strain>
    </source>
</reference>
<keyword evidence="3 5" id="KW-0067">ATP-binding</keyword>
<dbReference type="PROSITE" id="PS00211">
    <property type="entry name" value="ABC_TRANSPORTER_1"/>
    <property type="match status" value="1"/>
</dbReference>
<keyword evidence="2" id="KW-0547">Nucleotide-binding</keyword>
<dbReference type="PANTHER" id="PTHR42939">
    <property type="entry name" value="ABC TRANSPORTER ATP-BINDING PROTEIN ALBC-RELATED"/>
    <property type="match status" value="1"/>
</dbReference>
<dbReference type="Gene3D" id="3.40.50.300">
    <property type="entry name" value="P-loop containing nucleotide triphosphate hydrolases"/>
    <property type="match status" value="1"/>
</dbReference>
<dbReference type="InterPro" id="IPR027417">
    <property type="entry name" value="P-loop_NTPase"/>
</dbReference>
<protein>
    <submittedName>
        <fullName evidence="5">ABC transporter ATP-binding protein</fullName>
    </submittedName>
</protein>
<dbReference type="InterPro" id="IPR017871">
    <property type="entry name" value="ABC_transporter-like_CS"/>
</dbReference>
<keyword evidence="1" id="KW-0813">Transport</keyword>
<dbReference type="GO" id="GO:0016887">
    <property type="term" value="F:ATP hydrolysis activity"/>
    <property type="evidence" value="ECO:0007669"/>
    <property type="project" value="InterPro"/>
</dbReference>
<dbReference type="EMBL" id="VBOY01000033">
    <property type="protein sequence ID" value="TMQ67675.1"/>
    <property type="molecule type" value="Genomic_DNA"/>
</dbReference>
<feature type="domain" description="ABC transporter" evidence="4">
    <location>
        <begin position="2"/>
        <end position="232"/>
    </location>
</feature>
<comment type="caution">
    <text evidence="5">The sequence shown here is derived from an EMBL/GenBank/DDBJ whole genome shotgun (WGS) entry which is preliminary data.</text>
</comment>
<dbReference type="SUPFAM" id="SSF52540">
    <property type="entry name" value="P-loop containing nucleoside triphosphate hydrolases"/>
    <property type="match status" value="1"/>
</dbReference>
<evidence type="ECO:0000313" key="6">
    <source>
        <dbReference type="Proteomes" id="UP000316609"/>
    </source>
</evidence>
<dbReference type="GO" id="GO:0005524">
    <property type="term" value="F:ATP binding"/>
    <property type="evidence" value="ECO:0007669"/>
    <property type="project" value="UniProtKB-KW"/>
</dbReference>
<dbReference type="AlphaFoldDB" id="A0A538TVM1"/>
<dbReference type="Proteomes" id="UP000316609">
    <property type="component" value="Unassembled WGS sequence"/>
</dbReference>
<accession>A0A538TVM1</accession>
<dbReference type="InterPro" id="IPR003593">
    <property type="entry name" value="AAA+_ATPase"/>
</dbReference>
<dbReference type="InterPro" id="IPR003439">
    <property type="entry name" value="ABC_transporter-like_ATP-bd"/>
</dbReference>
<dbReference type="Pfam" id="PF00005">
    <property type="entry name" value="ABC_tran"/>
    <property type="match status" value="1"/>
</dbReference>
<name>A0A538TVM1_UNCEI</name>
<evidence type="ECO:0000259" key="4">
    <source>
        <dbReference type="PROSITE" id="PS50893"/>
    </source>
</evidence>
<dbReference type="PROSITE" id="PS50893">
    <property type="entry name" value="ABC_TRANSPORTER_2"/>
    <property type="match status" value="1"/>
</dbReference>
<organism evidence="5 6">
    <name type="scientific">Eiseniibacteriota bacterium</name>
    <dbReference type="NCBI Taxonomy" id="2212470"/>
    <lineage>
        <taxon>Bacteria</taxon>
        <taxon>Candidatus Eiseniibacteriota</taxon>
    </lineage>
</organism>
<dbReference type="CDD" id="cd03230">
    <property type="entry name" value="ABC_DR_subfamily_A"/>
    <property type="match status" value="1"/>
</dbReference>
<sequence>MLRVSTLTRRYGARVAVQDVSLVIASGEILGLLGANGAGKTTLIRAAAGLLPPDAGTIEVAGVNLWDQPVEARRRLGYAAEEPSFYEELSADEYLAFVAAVRGMEPKGARERAHALLERLGLEDRCGEPVHRFSHGMRKKLSFVATVLHRPAVLLCDEALEGFDAAGALEAKSELRSLAAAGSAVLFSSHVTEAIERLCDRVVVLHGGRIVRQLERAHWGAPERGPSPLEREFLTVAAGANP</sequence>